<proteinExistence type="predicted"/>
<feature type="non-terminal residue" evidence="1">
    <location>
        <position position="1"/>
    </location>
</feature>
<dbReference type="AlphaFoldDB" id="A0A392R4U2"/>
<sequence length="27" mass="3021">EALAAQVSEENFEKGLILPTSERFQLT</sequence>
<evidence type="ECO:0000313" key="2">
    <source>
        <dbReference type="Proteomes" id="UP000265520"/>
    </source>
</evidence>
<accession>A0A392R4U2</accession>
<name>A0A392R4U2_9FABA</name>
<keyword evidence="2" id="KW-1185">Reference proteome</keyword>
<reference evidence="1 2" key="1">
    <citation type="journal article" date="2018" name="Front. Plant Sci.">
        <title>Red Clover (Trifolium pratense) and Zigzag Clover (T. medium) - A Picture of Genomic Similarities and Differences.</title>
        <authorList>
            <person name="Dluhosova J."/>
            <person name="Istvanek J."/>
            <person name="Nedelnik J."/>
            <person name="Repkova J."/>
        </authorList>
    </citation>
    <scope>NUCLEOTIDE SEQUENCE [LARGE SCALE GENOMIC DNA]</scope>
    <source>
        <strain evidence="2">cv. 10/8</strain>
        <tissue evidence="1">Leaf</tissue>
    </source>
</reference>
<organism evidence="1 2">
    <name type="scientific">Trifolium medium</name>
    <dbReference type="NCBI Taxonomy" id="97028"/>
    <lineage>
        <taxon>Eukaryota</taxon>
        <taxon>Viridiplantae</taxon>
        <taxon>Streptophyta</taxon>
        <taxon>Embryophyta</taxon>
        <taxon>Tracheophyta</taxon>
        <taxon>Spermatophyta</taxon>
        <taxon>Magnoliopsida</taxon>
        <taxon>eudicotyledons</taxon>
        <taxon>Gunneridae</taxon>
        <taxon>Pentapetalae</taxon>
        <taxon>rosids</taxon>
        <taxon>fabids</taxon>
        <taxon>Fabales</taxon>
        <taxon>Fabaceae</taxon>
        <taxon>Papilionoideae</taxon>
        <taxon>50 kb inversion clade</taxon>
        <taxon>NPAAA clade</taxon>
        <taxon>Hologalegina</taxon>
        <taxon>IRL clade</taxon>
        <taxon>Trifolieae</taxon>
        <taxon>Trifolium</taxon>
    </lineage>
</organism>
<dbReference type="EMBL" id="LXQA010188470">
    <property type="protein sequence ID" value="MCI31611.1"/>
    <property type="molecule type" value="Genomic_DNA"/>
</dbReference>
<protein>
    <submittedName>
        <fullName evidence="1">Uncharacterized protein</fullName>
    </submittedName>
</protein>
<dbReference type="Proteomes" id="UP000265520">
    <property type="component" value="Unassembled WGS sequence"/>
</dbReference>
<evidence type="ECO:0000313" key="1">
    <source>
        <dbReference type="EMBL" id="MCI31611.1"/>
    </source>
</evidence>
<comment type="caution">
    <text evidence="1">The sequence shown here is derived from an EMBL/GenBank/DDBJ whole genome shotgun (WGS) entry which is preliminary data.</text>
</comment>